<dbReference type="Pfam" id="PF00595">
    <property type="entry name" value="PDZ"/>
    <property type="match status" value="1"/>
</dbReference>
<feature type="domain" description="PDZ" evidence="2">
    <location>
        <begin position="1"/>
        <end position="79"/>
    </location>
</feature>
<dbReference type="SMART" id="SM00228">
    <property type="entry name" value="PDZ"/>
    <property type="match status" value="2"/>
</dbReference>
<dbReference type="AlphaFoldDB" id="X0U8Z7"/>
<dbReference type="Pfam" id="PF13180">
    <property type="entry name" value="PDZ_2"/>
    <property type="match status" value="1"/>
</dbReference>
<dbReference type="PROSITE" id="PS50106">
    <property type="entry name" value="PDZ"/>
    <property type="match status" value="2"/>
</dbReference>
<dbReference type="Gene3D" id="2.30.42.10">
    <property type="match status" value="2"/>
</dbReference>
<dbReference type="InterPro" id="IPR001478">
    <property type="entry name" value="PDZ"/>
</dbReference>
<feature type="non-terminal residue" evidence="3">
    <location>
        <position position="1"/>
    </location>
</feature>
<sequence length="201" mass="21931">GIEDLTDETAPFFGLKKNAKGALISEVKEDSVAEKAGLKHNDVIIELNGEPVESSAAFRNQVAMLKPGSRINLVVWRDKKRKAFTIKLGKRPSTEELTGNLSPGTLDELGFTVQDLTDELAERYGYEGQSGVIVREVESGSQAAQKGIAPGALIKEVNQQEVRNTGEFNEAIKKARKEGGALLFVKRGRIPIFVPLKLSKK</sequence>
<proteinExistence type="inferred from homology"/>
<dbReference type="PANTHER" id="PTHR22939:SF129">
    <property type="entry name" value="SERINE PROTEASE HTRA2, MITOCHONDRIAL"/>
    <property type="match status" value="1"/>
</dbReference>
<dbReference type="InterPro" id="IPR036034">
    <property type="entry name" value="PDZ_sf"/>
</dbReference>
<protein>
    <recommendedName>
        <fullName evidence="2">PDZ domain-containing protein</fullName>
    </recommendedName>
</protein>
<evidence type="ECO:0000259" key="2">
    <source>
        <dbReference type="PROSITE" id="PS50106"/>
    </source>
</evidence>
<accession>X0U8Z7</accession>
<name>X0U8Z7_9ZZZZ</name>
<dbReference type="EMBL" id="BARS01011980">
    <property type="protein sequence ID" value="GAF95821.1"/>
    <property type="molecule type" value="Genomic_DNA"/>
</dbReference>
<evidence type="ECO:0000313" key="3">
    <source>
        <dbReference type="EMBL" id="GAF95821.1"/>
    </source>
</evidence>
<comment type="similarity">
    <text evidence="1">Belongs to the peptidase S1C family.</text>
</comment>
<gene>
    <name evidence="3" type="ORF">S01H1_21564</name>
</gene>
<feature type="domain" description="PDZ" evidence="2">
    <location>
        <begin position="85"/>
        <end position="164"/>
    </location>
</feature>
<dbReference type="PANTHER" id="PTHR22939">
    <property type="entry name" value="SERINE PROTEASE FAMILY S1C HTRA-RELATED"/>
    <property type="match status" value="1"/>
</dbReference>
<reference evidence="3" key="1">
    <citation type="journal article" date="2014" name="Front. Microbiol.">
        <title>High frequency of phylogenetically diverse reductive dehalogenase-homologous genes in deep subseafloor sedimentary metagenomes.</title>
        <authorList>
            <person name="Kawai M."/>
            <person name="Futagami T."/>
            <person name="Toyoda A."/>
            <person name="Takaki Y."/>
            <person name="Nishi S."/>
            <person name="Hori S."/>
            <person name="Arai W."/>
            <person name="Tsubouchi T."/>
            <person name="Morono Y."/>
            <person name="Uchiyama I."/>
            <person name="Ito T."/>
            <person name="Fujiyama A."/>
            <person name="Inagaki F."/>
            <person name="Takami H."/>
        </authorList>
    </citation>
    <scope>NUCLEOTIDE SEQUENCE</scope>
    <source>
        <strain evidence="3">Expedition CK06-06</strain>
    </source>
</reference>
<evidence type="ECO:0000256" key="1">
    <source>
        <dbReference type="ARBA" id="ARBA00010541"/>
    </source>
</evidence>
<organism evidence="3">
    <name type="scientific">marine sediment metagenome</name>
    <dbReference type="NCBI Taxonomy" id="412755"/>
    <lineage>
        <taxon>unclassified sequences</taxon>
        <taxon>metagenomes</taxon>
        <taxon>ecological metagenomes</taxon>
    </lineage>
</organism>
<comment type="caution">
    <text evidence="3">The sequence shown here is derived from an EMBL/GenBank/DDBJ whole genome shotgun (WGS) entry which is preliminary data.</text>
</comment>
<dbReference type="SUPFAM" id="SSF50156">
    <property type="entry name" value="PDZ domain-like"/>
    <property type="match status" value="2"/>
</dbReference>